<name>A0A2T5JD39_9SPHI</name>
<dbReference type="InterPro" id="IPR013747">
    <property type="entry name" value="ACP_syn_III_C"/>
</dbReference>
<accession>A0A2T5JD39</accession>
<dbReference type="EMBL" id="QAOQ01000002">
    <property type="protein sequence ID" value="PTQ99682.1"/>
    <property type="molecule type" value="Genomic_DNA"/>
</dbReference>
<comment type="caution">
    <text evidence="4">The sequence shown here is derived from an EMBL/GenBank/DDBJ whole genome shotgun (WGS) entry which is preliminary data.</text>
</comment>
<dbReference type="Pfam" id="PF08541">
    <property type="entry name" value="ACP_syn_III_C"/>
    <property type="match status" value="1"/>
</dbReference>
<evidence type="ECO:0000256" key="1">
    <source>
        <dbReference type="ARBA" id="ARBA00022679"/>
    </source>
</evidence>
<dbReference type="NCBIfam" id="NF005293">
    <property type="entry name" value="PRK06816.1"/>
    <property type="match status" value="1"/>
</dbReference>
<dbReference type="OrthoDB" id="2514738at2"/>
<evidence type="ECO:0000259" key="3">
    <source>
        <dbReference type="Pfam" id="PF08541"/>
    </source>
</evidence>
<evidence type="ECO:0000313" key="5">
    <source>
        <dbReference type="Proteomes" id="UP000244168"/>
    </source>
</evidence>
<dbReference type="Gene3D" id="3.40.47.10">
    <property type="match status" value="2"/>
</dbReference>
<dbReference type="GO" id="GO:0016746">
    <property type="term" value="F:acyltransferase activity"/>
    <property type="evidence" value="ECO:0007669"/>
    <property type="project" value="UniProtKB-KW"/>
</dbReference>
<evidence type="ECO:0000256" key="2">
    <source>
        <dbReference type="ARBA" id="ARBA00023315"/>
    </source>
</evidence>
<dbReference type="AlphaFoldDB" id="A0A2T5JD39"/>
<dbReference type="PANTHER" id="PTHR34069">
    <property type="entry name" value="3-OXOACYL-[ACYL-CARRIER-PROTEIN] SYNTHASE 3"/>
    <property type="match status" value="1"/>
</dbReference>
<organism evidence="4 5">
    <name type="scientific">Mucilaginibacter yixingensis</name>
    <dbReference type="NCBI Taxonomy" id="1295612"/>
    <lineage>
        <taxon>Bacteria</taxon>
        <taxon>Pseudomonadati</taxon>
        <taxon>Bacteroidota</taxon>
        <taxon>Sphingobacteriia</taxon>
        <taxon>Sphingobacteriales</taxon>
        <taxon>Sphingobacteriaceae</taxon>
        <taxon>Mucilaginibacter</taxon>
    </lineage>
</organism>
<keyword evidence="5" id="KW-1185">Reference proteome</keyword>
<sequence>MSLKQVYINKTSHYFPNSPVSNDEMEEYLGYINNKPSKSKKIVLRNNGIHTRYYALEKGGKSTHTNAQMTAFAVRNLFNDDQAKLKEIDLLSCGTSSPDQVMPSHGVMTHGWLPEAGGIEVVSPAGVCCAGMHALKYAYMAVKSGEAEKAVATGSERFSGLLVSNVFEEEVEQLKAMDANPYIAFSKDFLRWMLSDGAAAFLLEDQPNPDGLSLRIDWIEGVSYAHQMDTCMYMGGEKQPDGTLKGFMDYTPDEIMNHSIFSVKQDIGLLSDNIVPLGGAKIKEIFERKGLKADDIDHFLPHISSDFFRSKIADMIDEYGGGIPAEKWFINLYSVGNVGAASIYLMIDELFNSGKLKKGERILLLVPESARFSYMYAMLTVC</sequence>
<dbReference type="PANTHER" id="PTHR34069:SF2">
    <property type="entry name" value="BETA-KETOACYL-[ACYL-CARRIER-PROTEIN] SYNTHASE III"/>
    <property type="match status" value="1"/>
</dbReference>
<dbReference type="CDD" id="cd00827">
    <property type="entry name" value="init_cond_enzymes"/>
    <property type="match status" value="1"/>
</dbReference>
<dbReference type="Proteomes" id="UP000244168">
    <property type="component" value="Unassembled WGS sequence"/>
</dbReference>
<keyword evidence="1" id="KW-0808">Transferase</keyword>
<evidence type="ECO:0000313" key="4">
    <source>
        <dbReference type="EMBL" id="PTQ99682.1"/>
    </source>
</evidence>
<dbReference type="SUPFAM" id="SSF53901">
    <property type="entry name" value="Thiolase-like"/>
    <property type="match status" value="2"/>
</dbReference>
<feature type="domain" description="Beta-ketoacyl-[acyl-carrier-protein] synthase III C-terminal" evidence="3">
    <location>
        <begin position="287"/>
        <end position="365"/>
    </location>
</feature>
<dbReference type="RefSeq" id="WP_107827601.1">
    <property type="nucleotide sequence ID" value="NZ_CP160205.1"/>
</dbReference>
<dbReference type="InterPro" id="IPR016039">
    <property type="entry name" value="Thiolase-like"/>
</dbReference>
<gene>
    <name evidence="4" type="ORF">C8P68_102510</name>
</gene>
<keyword evidence="2" id="KW-0012">Acyltransferase</keyword>
<reference evidence="4 5" key="1">
    <citation type="submission" date="2018-04" db="EMBL/GenBank/DDBJ databases">
        <title>Genomic Encyclopedia of Archaeal and Bacterial Type Strains, Phase II (KMG-II): from individual species to whole genera.</title>
        <authorList>
            <person name="Goeker M."/>
        </authorList>
    </citation>
    <scope>NUCLEOTIDE SEQUENCE [LARGE SCALE GENOMIC DNA]</scope>
    <source>
        <strain evidence="4 5">DSM 26809</strain>
    </source>
</reference>
<proteinExistence type="predicted"/>
<protein>
    <submittedName>
        <fullName evidence="4">3-oxoacyl-[acyl-carrier-protein] synthase-3</fullName>
    </submittedName>
</protein>
<dbReference type="GO" id="GO:0044550">
    <property type="term" value="P:secondary metabolite biosynthetic process"/>
    <property type="evidence" value="ECO:0007669"/>
    <property type="project" value="TreeGrafter"/>
</dbReference>